<name>G9NXM2_HYPAI</name>
<dbReference type="Gene3D" id="3.50.50.100">
    <property type="match status" value="1"/>
</dbReference>
<proteinExistence type="predicted"/>
<gene>
    <name evidence="2" type="ORF">TRIATDRAFT_87269</name>
</gene>
<dbReference type="KEGG" id="tatv:25786053"/>
<evidence type="ECO:0000313" key="3">
    <source>
        <dbReference type="Proteomes" id="UP000005426"/>
    </source>
</evidence>
<protein>
    <recommendedName>
        <fullName evidence="1">FAD/NAD(P)-binding domain-containing protein</fullName>
    </recommendedName>
</protein>
<comment type="caution">
    <text evidence="2">The sequence shown here is derived from an EMBL/GenBank/DDBJ whole genome shotgun (WGS) entry which is preliminary data.</text>
</comment>
<dbReference type="PANTHER" id="PTHR43735:SF5">
    <property type="entry name" value="FAD_NAD(P)-BINDING DOMAIN-CONTAINING PROTEIN"/>
    <property type="match status" value="1"/>
</dbReference>
<dbReference type="GO" id="GO:0050660">
    <property type="term" value="F:flavin adenine dinucleotide binding"/>
    <property type="evidence" value="ECO:0007669"/>
    <property type="project" value="TreeGrafter"/>
</dbReference>
<evidence type="ECO:0000259" key="1">
    <source>
        <dbReference type="Pfam" id="PF07992"/>
    </source>
</evidence>
<dbReference type="PRINTS" id="PR00469">
    <property type="entry name" value="PNDRDTASEII"/>
</dbReference>
<dbReference type="Pfam" id="PF07992">
    <property type="entry name" value="Pyr_redox_2"/>
    <property type="match status" value="1"/>
</dbReference>
<feature type="domain" description="FAD/NAD(P)-binding" evidence="1">
    <location>
        <begin position="50"/>
        <end position="345"/>
    </location>
</feature>
<dbReference type="GO" id="GO:0004174">
    <property type="term" value="F:electron-transferring-flavoprotein dehydrogenase activity"/>
    <property type="evidence" value="ECO:0007669"/>
    <property type="project" value="TreeGrafter"/>
</dbReference>
<dbReference type="OMA" id="RENYYHI"/>
<evidence type="ECO:0000313" key="2">
    <source>
        <dbReference type="EMBL" id="EHK44202.1"/>
    </source>
</evidence>
<dbReference type="OrthoDB" id="202203at2759"/>
<dbReference type="InterPro" id="IPR036188">
    <property type="entry name" value="FAD/NAD-bd_sf"/>
</dbReference>
<dbReference type="GeneID" id="25786053"/>
<dbReference type="SUPFAM" id="SSF51905">
    <property type="entry name" value="FAD/NAD(P)-binding domain"/>
    <property type="match status" value="1"/>
</dbReference>
<keyword evidence="3" id="KW-1185">Reference proteome</keyword>
<reference evidence="2 3" key="1">
    <citation type="journal article" date="2011" name="Genome Biol.">
        <title>Comparative genome sequence analysis underscores mycoparasitism as the ancestral life style of Trichoderma.</title>
        <authorList>
            <person name="Kubicek C.P."/>
            <person name="Herrera-Estrella A."/>
            <person name="Seidl-Seiboth V."/>
            <person name="Martinez D.A."/>
            <person name="Druzhinina I.S."/>
            <person name="Thon M."/>
            <person name="Zeilinger S."/>
            <person name="Casas-Flores S."/>
            <person name="Horwitz B.A."/>
            <person name="Mukherjee P.K."/>
            <person name="Mukherjee M."/>
            <person name="Kredics L."/>
            <person name="Alcaraz L.D."/>
            <person name="Aerts A."/>
            <person name="Antal Z."/>
            <person name="Atanasova L."/>
            <person name="Cervantes-Badillo M.G."/>
            <person name="Challacombe J."/>
            <person name="Chertkov O."/>
            <person name="McCluskey K."/>
            <person name="Coulpier F."/>
            <person name="Deshpande N."/>
            <person name="von Doehren H."/>
            <person name="Ebbole D.J."/>
            <person name="Esquivel-Naranjo E.U."/>
            <person name="Fekete E."/>
            <person name="Flipphi M."/>
            <person name="Glaser F."/>
            <person name="Gomez-Rodriguez E.Y."/>
            <person name="Gruber S."/>
            <person name="Han C."/>
            <person name="Henrissat B."/>
            <person name="Hermosa R."/>
            <person name="Hernandez-Onate M."/>
            <person name="Karaffa L."/>
            <person name="Kosti I."/>
            <person name="Le Crom S."/>
            <person name="Lindquist E."/>
            <person name="Lucas S."/>
            <person name="Luebeck M."/>
            <person name="Luebeck P.S."/>
            <person name="Margeot A."/>
            <person name="Metz B."/>
            <person name="Misra M."/>
            <person name="Nevalainen H."/>
            <person name="Omann M."/>
            <person name="Packer N."/>
            <person name="Perrone G."/>
            <person name="Uresti-Rivera E.E."/>
            <person name="Salamov A."/>
            <person name="Schmoll M."/>
            <person name="Seiboth B."/>
            <person name="Shapiro H."/>
            <person name="Sukno S."/>
            <person name="Tamayo-Ramos J.A."/>
            <person name="Tisch D."/>
            <person name="Wiest A."/>
            <person name="Wilkinson H.H."/>
            <person name="Zhang M."/>
            <person name="Coutinho P.M."/>
            <person name="Kenerley C.M."/>
            <person name="Monte E."/>
            <person name="Baker S.E."/>
            <person name="Grigoriev I.V."/>
        </authorList>
    </citation>
    <scope>NUCLEOTIDE SEQUENCE [LARGE SCALE GENOMIC DNA]</scope>
    <source>
        <strain evidence="3">ATCC 20476 / IMI 206040</strain>
    </source>
</reference>
<dbReference type="HOGENOM" id="CLU_019845_0_0_1"/>
<dbReference type="PRINTS" id="PR00368">
    <property type="entry name" value="FADPNR"/>
</dbReference>
<dbReference type="InterPro" id="IPR023753">
    <property type="entry name" value="FAD/NAD-binding_dom"/>
</dbReference>
<organism evidence="2 3">
    <name type="scientific">Hypocrea atroviridis (strain ATCC 20476 / IMI 206040)</name>
    <name type="common">Trichoderma atroviride</name>
    <dbReference type="NCBI Taxonomy" id="452589"/>
    <lineage>
        <taxon>Eukaryota</taxon>
        <taxon>Fungi</taxon>
        <taxon>Dikarya</taxon>
        <taxon>Ascomycota</taxon>
        <taxon>Pezizomycotina</taxon>
        <taxon>Sordariomycetes</taxon>
        <taxon>Hypocreomycetidae</taxon>
        <taxon>Hypocreales</taxon>
        <taxon>Hypocreaceae</taxon>
        <taxon>Trichoderma</taxon>
    </lineage>
</organism>
<dbReference type="STRING" id="452589.G9NXM2"/>
<accession>G9NXM2</accession>
<dbReference type="eggNOG" id="KOG2495">
    <property type="taxonomic scope" value="Eukaryota"/>
</dbReference>
<dbReference type="GO" id="GO:0005737">
    <property type="term" value="C:cytoplasm"/>
    <property type="evidence" value="ECO:0007669"/>
    <property type="project" value="TreeGrafter"/>
</dbReference>
<sequence length="438" mass="48131">MLEKTKLYTKIAGYALVMLWTELRLALRGVIVRRQAALFGSLGSEERTRNIVIVGANFAGYRVAQIIAKNLSPRSPYRVVVVEPNSHFHFTWVLPRFCVVKGHEHKAFIPYGGYLDGVIEGSYRWIQDKVIDIDRTTVRLQGSEESIPYEFLVIATGAGVQDGLPSRVNCTEKTEGIKRLQSMQNRLESANTVVVVGGGAAGVEVATDAKDLYPEKHIILIHSRDAVMHRFGKGLQKSAREGLERLGVELILEERVVNEDAATGVVTLRSGRQITCDFFMNCTGQRPLSEVVATLSPNSISSTGHIKVKPNLQIADDSLPNIYICGDVADTDTPNPNARSAMRQGTIVADNILRAAAGKTPSYVYENQWADGVIKLTLGLDRSVTHLGDGNSELLFASKETDEALMSAMAWSRMGAKPFEDAYMDAHAPEAERDINKS</sequence>
<dbReference type="PANTHER" id="PTHR43735">
    <property type="entry name" value="APOPTOSIS-INDUCING FACTOR 1"/>
    <property type="match status" value="1"/>
</dbReference>
<dbReference type="EMBL" id="ABDG02000025">
    <property type="protein sequence ID" value="EHK44202.1"/>
    <property type="molecule type" value="Genomic_DNA"/>
</dbReference>
<dbReference type="Proteomes" id="UP000005426">
    <property type="component" value="Unassembled WGS sequence"/>
</dbReference>
<dbReference type="AlphaFoldDB" id="G9NXM2"/>